<dbReference type="Proteomes" id="UP000271650">
    <property type="component" value="Chromosome"/>
</dbReference>
<accession>A0ACD5HKP8</accession>
<gene>
    <name evidence="1" type="primary">fliF</name>
    <name evidence="1" type="ORF">EC580_009180</name>
</gene>
<keyword evidence="1" id="KW-0969">Cilium</keyword>
<evidence type="ECO:0000313" key="2">
    <source>
        <dbReference type="Proteomes" id="UP000271650"/>
    </source>
</evidence>
<evidence type="ECO:0000313" key="1">
    <source>
        <dbReference type="EMBL" id="XRI76136.1"/>
    </source>
</evidence>
<keyword evidence="1" id="KW-0282">Flagellum</keyword>
<name>A0ACD5HKP8_9PROT</name>
<keyword evidence="1" id="KW-0966">Cell projection</keyword>
<dbReference type="EMBL" id="CP127527">
    <property type="protein sequence ID" value="XRI76136.1"/>
    <property type="molecule type" value="Genomic_DNA"/>
</dbReference>
<organism evidence="1 2">
    <name type="scientific">Acidithiobacillus sulfuriphilus</name>
    <dbReference type="NCBI Taxonomy" id="1867749"/>
    <lineage>
        <taxon>Bacteria</taxon>
        <taxon>Pseudomonadati</taxon>
        <taxon>Pseudomonadota</taxon>
        <taxon>Acidithiobacillia</taxon>
        <taxon>Acidithiobacillales</taxon>
        <taxon>Acidithiobacillaceae</taxon>
        <taxon>Acidithiobacillus</taxon>
    </lineage>
</organism>
<keyword evidence="2" id="KW-1185">Reference proteome</keyword>
<proteinExistence type="predicted"/>
<sequence length="583" mass="61749">MATESAKTATQGVATAAAQMQARWQELPANRRFALLAGLAALLAIVVVAFLWVGKPSYKVLFTNLSERDGGLVIAQLQKLNVPYRITDGGEVIAVPGDEVYTTRMKLAATGLPKGAGVGFELLEHEPLGTSQFVEQVNYQRALEGSLERTIQSLSAVESAKVHVAIPKPSVFLSEQEKPTASVLLQLYPGRVLSPAQVAGIVHLVAASIPGLDDKSVTVVDQHGDLLTTNANAENNGLQPTQLAYQRQIEHQYQRRIEEILAPLVGHNGVRVAVSADLDFAKTESSSVQYGKGQMLSQQTRGSSWSGGSGGSGGVGGSGGAGSYGVPGALSNQPPGVAVAPLTAPVASAMSPGDLMALGPTLKMLAPTQSSSDQTTNYDLDKTITHTVQPVGMVKRLSVAVLVNDRTVEGANGKVTVRPLSAAQLAQVQQLVEDAIGYSQQRGDTVKVVNMPFTAEAAPSAVAWWKQGWFLTFADGVLRYGVLLILGLLLYFGVVRPMLRRRREQAPTLETEGGAKAAGGGEHPAPRTEPAIVRAAEHHEPIVLPGNPLETDLYVARQLVMQDAGRAAQVVKEWLANDRERGA</sequence>
<protein>
    <submittedName>
        <fullName evidence="1">Flagellar basal-body MS-ring/collar protein FliF</fullName>
    </submittedName>
</protein>
<reference evidence="1 2" key="1">
    <citation type="journal article" date="2019" name="Int. J. Syst. Evol. Microbiol.">
        <title>Acidithiobacillus sulfuriphilus sp. nov.: an extremely acidophilic sulfur-oxidizing chemolithotroph isolated from a neutral pH environment.</title>
        <authorList>
            <person name="Falagan C."/>
            <person name="Moya-Beltran A."/>
            <person name="Castro M."/>
            <person name="Quatrini R."/>
            <person name="Johnson D.B."/>
        </authorList>
    </citation>
    <scope>NUCLEOTIDE SEQUENCE [LARGE SCALE GENOMIC DNA]</scope>
    <source>
        <strain evidence="1 2">CJ-2</strain>
    </source>
</reference>